<gene>
    <name evidence="2" type="ORF">METZ01_LOCUS110105</name>
</gene>
<feature type="region of interest" description="Disordered" evidence="1">
    <location>
        <begin position="1"/>
        <end position="23"/>
    </location>
</feature>
<proteinExistence type="predicted"/>
<sequence length="47" mass="5378">MTLTISDEQLIGSSELESEHLRPEHCPFCSSEHLETYNEELEDGDLL</sequence>
<name>A0A381WYA6_9ZZZZ</name>
<protein>
    <submittedName>
        <fullName evidence="2">Uncharacterized protein</fullName>
    </submittedName>
</protein>
<accession>A0A381WYA6</accession>
<organism evidence="2">
    <name type="scientific">marine metagenome</name>
    <dbReference type="NCBI Taxonomy" id="408172"/>
    <lineage>
        <taxon>unclassified sequences</taxon>
        <taxon>metagenomes</taxon>
        <taxon>ecological metagenomes</taxon>
    </lineage>
</organism>
<reference evidence="2" key="1">
    <citation type="submission" date="2018-05" db="EMBL/GenBank/DDBJ databases">
        <authorList>
            <person name="Lanie J.A."/>
            <person name="Ng W.-L."/>
            <person name="Kazmierczak K.M."/>
            <person name="Andrzejewski T.M."/>
            <person name="Davidsen T.M."/>
            <person name="Wayne K.J."/>
            <person name="Tettelin H."/>
            <person name="Glass J.I."/>
            <person name="Rusch D."/>
            <person name="Podicherti R."/>
            <person name="Tsui H.-C.T."/>
            <person name="Winkler M.E."/>
        </authorList>
    </citation>
    <scope>NUCLEOTIDE SEQUENCE</scope>
</reference>
<dbReference type="AlphaFoldDB" id="A0A381WYA6"/>
<dbReference type="EMBL" id="UINC01013212">
    <property type="protein sequence ID" value="SVA57251.1"/>
    <property type="molecule type" value="Genomic_DNA"/>
</dbReference>
<evidence type="ECO:0000256" key="1">
    <source>
        <dbReference type="SAM" id="MobiDB-lite"/>
    </source>
</evidence>
<evidence type="ECO:0000313" key="2">
    <source>
        <dbReference type="EMBL" id="SVA57251.1"/>
    </source>
</evidence>